<dbReference type="Pfam" id="PF13596">
    <property type="entry name" value="PAS_10"/>
    <property type="match status" value="1"/>
</dbReference>
<dbReference type="InterPro" id="IPR007380">
    <property type="entry name" value="DUF438"/>
</dbReference>
<keyword evidence="4" id="KW-1185">Reference proteome</keyword>
<dbReference type="OrthoDB" id="9769774at2"/>
<proteinExistence type="predicted"/>
<dbReference type="Proteomes" id="UP000198935">
    <property type="component" value="Unassembled WGS sequence"/>
</dbReference>
<accession>A0A1H3LVG8</accession>
<dbReference type="Gene3D" id="1.20.120.520">
    <property type="entry name" value="nmb1532 protein domain like"/>
    <property type="match status" value="1"/>
</dbReference>
<name>A0A1H3LVG8_9BACI</name>
<evidence type="ECO:0008006" key="5">
    <source>
        <dbReference type="Google" id="ProtNLM"/>
    </source>
</evidence>
<dbReference type="GO" id="GO:0005886">
    <property type="term" value="C:plasma membrane"/>
    <property type="evidence" value="ECO:0007669"/>
    <property type="project" value="TreeGrafter"/>
</dbReference>
<organism evidence="3 4">
    <name type="scientific">Evansella caseinilytica</name>
    <dbReference type="NCBI Taxonomy" id="1503961"/>
    <lineage>
        <taxon>Bacteria</taxon>
        <taxon>Bacillati</taxon>
        <taxon>Bacillota</taxon>
        <taxon>Bacilli</taxon>
        <taxon>Bacillales</taxon>
        <taxon>Bacillaceae</taxon>
        <taxon>Evansella</taxon>
    </lineage>
</organism>
<evidence type="ECO:0000259" key="2">
    <source>
        <dbReference type="Pfam" id="PF04282"/>
    </source>
</evidence>
<feature type="domain" description="Hemerythrin-like" evidence="1">
    <location>
        <begin position="102"/>
        <end position="232"/>
    </location>
</feature>
<dbReference type="Pfam" id="PF04282">
    <property type="entry name" value="DUF438"/>
    <property type="match status" value="1"/>
</dbReference>
<dbReference type="Pfam" id="PF01814">
    <property type="entry name" value="Hemerythrin"/>
    <property type="match status" value="1"/>
</dbReference>
<dbReference type="SUPFAM" id="SSF55785">
    <property type="entry name" value="PYP-like sensor domain (PAS domain)"/>
    <property type="match status" value="1"/>
</dbReference>
<dbReference type="InterPro" id="IPR012312">
    <property type="entry name" value="Hemerythrin-like"/>
</dbReference>
<dbReference type="AlphaFoldDB" id="A0A1H3LVG8"/>
<gene>
    <name evidence="3" type="ORF">SAMN05421736_10323</name>
</gene>
<sequence>MSEIINNREVNTKEKTDRRHILKQILRELHAGVEKEEIKKRYEGTLEKITVSELSQTEHELMAEAGIPAEQVRRFCSLHTEFFRDTFGIASHETKPQFQPGHPVHTFILENKAIDELIQAKVKVYRSQLAVDPSAENAKKLVSALTALLEVDKHYSRKENLLFPFLEKYGIFGPSNMMWRLDDLIRAAIKEVCQQLQQADWKKEQLLASLQDIIDECSKMIYREENILFPMALEKLSEDDWMKIKEEEAVIGYTLIEPPAVWQPERKELTAQGGIRDGVIQLETGVLTVEQLEQMMNHLPVDITFIDENDVVRYFSHGKERIFHRTKTVIGRTVQNCHPPHSVHIVEQLLADFKAGKKDVEDFWIPFKEKFVLIRYFAVRDANGTYKGTLEFTQNIEPIQNITGEKRLMS</sequence>
<dbReference type="Gene3D" id="3.30.450.20">
    <property type="entry name" value="PAS domain"/>
    <property type="match status" value="1"/>
</dbReference>
<dbReference type="InterPro" id="IPR035965">
    <property type="entry name" value="PAS-like_dom_sf"/>
</dbReference>
<protein>
    <recommendedName>
        <fullName evidence="5">DUF438 domain-containing protein</fullName>
    </recommendedName>
</protein>
<dbReference type="EMBL" id="FNPI01000003">
    <property type="protein sequence ID" value="SDY68350.1"/>
    <property type="molecule type" value="Genomic_DNA"/>
</dbReference>
<dbReference type="PANTHER" id="PTHR39966">
    <property type="entry name" value="BLL2471 PROTEIN-RELATED"/>
    <property type="match status" value="1"/>
</dbReference>
<dbReference type="PANTHER" id="PTHR39966:SF3">
    <property type="entry name" value="DUF438 DOMAIN-CONTAINING PROTEIN"/>
    <property type="match status" value="1"/>
</dbReference>
<evidence type="ECO:0000313" key="4">
    <source>
        <dbReference type="Proteomes" id="UP000198935"/>
    </source>
</evidence>
<evidence type="ECO:0000313" key="3">
    <source>
        <dbReference type="EMBL" id="SDY68350.1"/>
    </source>
</evidence>
<dbReference type="STRING" id="1503961.SAMN05421736_10323"/>
<feature type="domain" description="DUF438" evidence="2">
    <location>
        <begin position="22"/>
        <end position="86"/>
    </location>
</feature>
<evidence type="ECO:0000259" key="1">
    <source>
        <dbReference type="Pfam" id="PF01814"/>
    </source>
</evidence>
<reference evidence="4" key="1">
    <citation type="submission" date="2016-10" db="EMBL/GenBank/DDBJ databases">
        <authorList>
            <person name="Varghese N."/>
            <person name="Submissions S."/>
        </authorList>
    </citation>
    <scope>NUCLEOTIDE SEQUENCE [LARGE SCALE GENOMIC DNA]</scope>
    <source>
        <strain evidence="4">SP</strain>
    </source>
</reference>